<protein>
    <submittedName>
        <fullName evidence="2">Enamine deaminase RidA, house cleaning of reactive enamine intermediates, YjgF/YER057c/UK114 family</fullName>
    </submittedName>
</protein>
<keyword evidence="3" id="KW-1185">Reference proteome</keyword>
<dbReference type="SUPFAM" id="SSF55298">
    <property type="entry name" value="YjgF-like"/>
    <property type="match status" value="3"/>
</dbReference>
<dbReference type="InterPro" id="IPR006175">
    <property type="entry name" value="YjgF/YER057c/UK114"/>
</dbReference>
<name>A0A1H6DAC3_9HYPH</name>
<evidence type="ECO:0000313" key="3">
    <source>
        <dbReference type="Proteomes" id="UP000236743"/>
    </source>
</evidence>
<evidence type="ECO:0000313" key="2">
    <source>
        <dbReference type="EMBL" id="SEG81773.1"/>
    </source>
</evidence>
<proteinExistence type="inferred from homology"/>
<dbReference type="Proteomes" id="UP000236743">
    <property type="component" value="Unassembled WGS sequence"/>
</dbReference>
<dbReference type="OrthoDB" id="9808943at2"/>
<gene>
    <name evidence="2" type="ORF">SAMN04488115_1198</name>
</gene>
<reference evidence="2 3" key="1">
    <citation type="submission" date="2016-10" db="EMBL/GenBank/DDBJ databases">
        <authorList>
            <person name="de Groot N.N."/>
        </authorList>
    </citation>
    <scope>NUCLEOTIDE SEQUENCE [LARGE SCALE GENOMIC DNA]</scope>
    <source>
        <strain evidence="2 3">DSM 26656</strain>
    </source>
</reference>
<dbReference type="GO" id="GO:0005829">
    <property type="term" value="C:cytosol"/>
    <property type="evidence" value="ECO:0007669"/>
    <property type="project" value="TreeGrafter"/>
</dbReference>
<dbReference type="AlphaFoldDB" id="A0A1H6DAC3"/>
<dbReference type="CDD" id="cd00448">
    <property type="entry name" value="YjgF_YER057c_UK114_family"/>
    <property type="match status" value="3"/>
</dbReference>
<dbReference type="RefSeq" id="WP_103875572.1">
    <property type="nucleotide sequence ID" value="NZ_FNUY01000019.1"/>
</dbReference>
<dbReference type="Gene3D" id="3.30.1330.40">
    <property type="entry name" value="RutC-like"/>
    <property type="match status" value="3"/>
</dbReference>
<dbReference type="PANTHER" id="PTHR11803:SF58">
    <property type="entry name" value="PROTEIN HMF1-RELATED"/>
    <property type="match status" value="1"/>
</dbReference>
<dbReference type="GO" id="GO:0019239">
    <property type="term" value="F:deaminase activity"/>
    <property type="evidence" value="ECO:0007669"/>
    <property type="project" value="TreeGrafter"/>
</dbReference>
<accession>A0A1H6DAC3</accession>
<dbReference type="PANTHER" id="PTHR11803">
    <property type="entry name" value="2-IMINOBUTANOATE/2-IMINOPROPANOATE DEAMINASE RIDA"/>
    <property type="match status" value="1"/>
</dbReference>
<evidence type="ECO:0000256" key="1">
    <source>
        <dbReference type="ARBA" id="ARBA00010552"/>
    </source>
</evidence>
<dbReference type="Pfam" id="PF01042">
    <property type="entry name" value="Ribonuc_L-PSP"/>
    <property type="match status" value="3"/>
</dbReference>
<organism evidence="2 3">
    <name type="scientific">Bosea lathyri</name>
    <dbReference type="NCBI Taxonomy" id="1036778"/>
    <lineage>
        <taxon>Bacteria</taxon>
        <taxon>Pseudomonadati</taxon>
        <taxon>Pseudomonadota</taxon>
        <taxon>Alphaproteobacteria</taxon>
        <taxon>Hyphomicrobiales</taxon>
        <taxon>Boseaceae</taxon>
        <taxon>Bosea</taxon>
    </lineage>
</organism>
<dbReference type="InterPro" id="IPR035959">
    <property type="entry name" value="RutC-like_sf"/>
</dbReference>
<dbReference type="EMBL" id="FNUY01000019">
    <property type="protein sequence ID" value="SEG81773.1"/>
    <property type="molecule type" value="Genomic_DNA"/>
</dbReference>
<sequence length="412" mass="44108">MSFAEDRQLRYIRTDGIAAPIWQSDAVRAGDFVFTSAALATDWLNGIAPEAATNEHLPYLATPSERQTEYILRSLARTLELAGSSLDHVVKAHVFLLAGEEFPGFDRVWKRFFPTPPTRTTVGAAGLLVPGARVEIALIALASDGASKKTPAKSDAPRPLTKKVEAMSAGDFVFTSGQLAHNAVDGVPPEAGGKGADADMRKQSDYTLRNMFKSLAAAGAEPKDIVKCQALLLDTPLEDGFLQAWEGAVPRPAAVAVTGIGSLLVTDTIIEIDLTAYKGSDRRVAPATTARGPEAIGCGDLVFSAGIFPGFDTGRLPEDCVVHSAYPHYSSAIQLQTNWVLDRLDAALKSVDSDLSRVAKAQIFLTDLDDFPQFDQTWRSRFPHAPARSVVKASPLPLAEARIAIEVIAVTA</sequence>
<comment type="similarity">
    <text evidence="1">Belongs to the RutC family.</text>
</comment>